<accession>A0A7I8VM40</accession>
<name>A0A7I8VM40_9ANNE</name>
<gene>
    <name evidence="2" type="ORF">DGYR_LOCUS5025</name>
</gene>
<organism evidence="2 3">
    <name type="scientific">Dimorphilus gyrociliatus</name>
    <dbReference type="NCBI Taxonomy" id="2664684"/>
    <lineage>
        <taxon>Eukaryota</taxon>
        <taxon>Metazoa</taxon>
        <taxon>Spiralia</taxon>
        <taxon>Lophotrochozoa</taxon>
        <taxon>Annelida</taxon>
        <taxon>Polychaeta</taxon>
        <taxon>Polychaeta incertae sedis</taxon>
        <taxon>Dinophilidae</taxon>
        <taxon>Dimorphilus</taxon>
    </lineage>
</organism>
<keyword evidence="3" id="KW-1185">Reference proteome</keyword>
<dbReference type="AlphaFoldDB" id="A0A7I8VM40"/>
<reference evidence="2 3" key="1">
    <citation type="submission" date="2020-08" db="EMBL/GenBank/DDBJ databases">
        <authorList>
            <person name="Hejnol A."/>
        </authorList>
    </citation>
    <scope>NUCLEOTIDE SEQUENCE [LARGE SCALE GENOMIC DNA]</scope>
</reference>
<dbReference type="Proteomes" id="UP000549394">
    <property type="component" value="Unassembled WGS sequence"/>
</dbReference>
<feature type="compositionally biased region" description="Low complexity" evidence="1">
    <location>
        <begin position="290"/>
        <end position="310"/>
    </location>
</feature>
<dbReference type="EMBL" id="CAJFCJ010000006">
    <property type="protein sequence ID" value="CAD5116388.1"/>
    <property type="molecule type" value="Genomic_DNA"/>
</dbReference>
<dbReference type="OrthoDB" id="6280612at2759"/>
<evidence type="ECO:0000256" key="1">
    <source>
        <dbReference type="SAM" id="MobiDB-lite"/>
    </source>
</evidence>
<comment type="caution">
    <text evidence="2">The sequence shown here is derived from an EMBL/GenBank/DDBJ whole genome shotgun (WGS) entry which is preliminary data.</text>
</comment>
<protein>
    <submittedName>
        <fullName evidence="2">Uncharacterized protein</fullName>
    </submittedName>
</protein>
<evidence type="ECO:0000313" key="2">
    <source>
        <dbReference type="EMBL" id="CAD5116388.1"/>
    </source>
</evidence>
<feature type="region of interest" description="Disordered" evidence="1">
    <location>
        <begin position="263"/>
        <end position="329"/>
    </location>
</feature>
<proteinExistence type="predicted"/>
<sequence>MATSHKPSRFNLKTLDYYKFRKLVIDGNRDDFNQCSEEIQKLCNDVQMLSSRNIHFDEKEDKERLQYVYNTYKEMLTAKRLDPMDVKLKSGWWGEQKGMSVGRAKMANLRSRIVDKVSKTTNADNLDVPGIFVIKHKTKACWQLVEVAPSSVLSQCSSRIKTAFEGSSEDHLSTLIAISTCTDWTIKVRTAIPGDPLSLLSIIQNDCILQEDSLWPNGLNTRLTIQSELELKEFRKSAQRYNWPSKKDVGPLDIQELRRSLLVITSDPDENERPITPPTEPANSDDSGGTFVISSSKSDSSTKTYVVKSQQKSDKADSKKRASPRPKKF</sequence>
<feature type="compositionally biased region" description="Basic and acidic residues" evidence="1">
    <location>
        <begin position="311"/>
        <end position="320"/>
    </location>
</feature>
<evidence type="ECO:0000313" key="3">
    <source>
        <dbReference type="Proteomes" id="UP000549394"/>
    </source>
</evidence>